<name>A0A3L8Q2T8_9GAMM</name>
<protein>
    <submittedName>
        <fullName evidence="1">Uncharacterized protein</fullName>
    </submittedName>
</protein>
<sequence>MPGVTTLPVSGYLDRLSTKQIVKIQTVEDLNKATNWFDKLLDRFFGSNRVETKTALYHLLHQHSSPQQKLDAYTQLYTQIKPNFRHLFTTEVVNDNKVRLKLSIEDALNVSVDVSINPNDQRFIEGIEPTGQSFEEQLTFDLKRDEYKLVATAEPKVKHFKPTDKKSADDKVNTMKSLCRNEYQQQQLALMATQTIGLRCCENFPELRVFNLSTGKSETAPLDTQSYQVLQLPTGELLVRAKYVKQSTANPAELGGGMSGLQFSKDSHYEVTCLITSDGIYCLNIFKDTVPFDSGAVATSRLRA</sequence>
<dbReference type="Gene3D" id="3.30.2440.10">
    <property type="entry name" value="Secreted effector protein SifA"/>
    <property type="match status" value="1"/>
</dbReference>
<dbReference type="RefSeq" id="WP_121837895.1">
    <property type="nucleotide sequence ID" value="NZ_ML014760.1"/>
</dbReference>
<evidence type="ECO:0000313" key="1">
    <source>
        <dbReference type="EMBL" id="RLV60812.1"/>
    </source>
</evidence>
<gene>
    <name evidence="1" type="ORF">D5018_04930</name>
</gene>
<evidence type="ECO:0000313" key="2">
    <source>
        <dbReference type="Proteomes" id="UP000281474"/>
    </source>
</evidence>
<keyword evidence="2" id="KW-1185">Reference proteome</keyword>
<comment type="caution">
    <text evidence="1">The sequence shown here is derived from an EMBL/GenBank/DDBJ whole genome shotgun (WGS) entry which is preliminary data.</text>
</comment>
<dbReference type="EMBL" id="QZEI01000011">
    <property type="protein sequence ID" value="RLV60812.1"/>
    <property type="molecule type" value="Genomic_DNA"/>
</dbReference>
<organism evidence="1 2">
    <name type="scientific">Parashewanella curva</name>
    <dbReference type="NCBI Taxonomy" id="2338552"/>
    <lineage>
        <taxon>Bacteria</taxon>
        <taxon>Pseudomonadati</taxon>
        <taxon>Pseudomonadota</taxon>
        <taxon>Gammaproteobacteria</taxon>
        <taxon>Alteromonadales</taxon>
        <taxon>Shewanellaceae</taxon>
        <taxon>Parashewanella</taxon>
    </lineage>
</organism>
<reference evidence="1 2" key="1">
    <citation type="submission" date="2018-09" db="EMBL/GenBank/DDBJ databases">
        <title>Phylogeny of the Shewanellaceae, and recommendation for two new genera, Pseudoshewanella and Parashewanella.</title>
        <authorList>
            <person name="Wang G."/>
        </authorList>
    </citation>
    <scope>NUCLEOTIDE SEQUENCE [LARGE SCALE GENOMIC DNA]</scope>
    <source>
        <strain evidence="1 2">C51</strain>
    </source>
</reference>
<proteinExistence type="predicted"/>
<dbReference type="AlphaFoldDB" id="A0A3L8Q2T8"/>
<accession>A0A3L8Q2T8</accession>
<dbReference type="Proteomes" id="UP000281474">
    <property type="component" value="Unassembled WGS sequence"/>
</dbReference>